<organism evidence="1 2">
    <name type="scientific">Mesorhizobium japonicum</name>
    <dbReference type="NCBI Taxonomy" id="2066070"/>
    <lineage>
        <taxon>Bacteria</taxon>
        <taxon>Pseudomonadati</taxon>
        <taxon>Pseudomonadota</taxon>
        <taxon>Alphaproteobacteria</taxon>
        <taxon>Hyphomicrobiales</taxon>
        <taxon>Phyllobacteriaceae</taxon>
        <taxon>Mesorhizobium</taxon>
    </lineage>
</organism>
<accession>A0A3M9WZS3</accession>
<sequence>MAGSQASLERFYQLAVNWRSWTRSDVQPTAWRADAVKDERFDGPNRADERRVIASSSVIRSVANALFVGGRNQLMVAKFTS</sequence>
<protein>
    <submittedName>
        <fullName evidence="1">Uncharacterized protein</fullName>
    </submittedName>
</protein>
<comment type="caution">
    <text evidence="1">The sequence shown here is derived from an EMBL/GenBank/DDBJ whole genome shotgun (WGS) entry which is preliminary data.</text>
</comment>
<dbReference type="Proteomes" id="UP000275436">
    <property type="component" value="Unassembled WGS sequence"/>
</dbReference>
<evidence type="ECO:0000313" key="1">
    <source>
        <dbReference type="EMBL" id="RNJ41324.1"/>
    </source>
</evidence>
<dbReference type="AlphaFoldDB" id="A0A3M9WZS3"/>
<name>A0A3M9WZS3_9HYPH</name>
<dbReference type="EMBL" id="QKOD01000021">
    <property type="protein sequence ID" value="RNJ41324.1"/>
    <property type="molecule type" value="Genomic_DNA"/>
</dbReference>
<reference evidence="1 2" key="1">
    <citation type="journal article" date="2018" name="Mol. Plant Microbe Interact.">
        <title>Taxonomically Different Co-Microsymbionts of a Relict Legume, Oxytropis popoviana, Have Complementary Sets of Symbiotic Genes and Together Increase the Efficiency of Plant Nodulation.</title>
        <authorList>
            <person name="Safronova V."/>
            <person name="Belimov A."/>
            <person name="Sazanova A."/>
            <person name="Chirak E."/>
            <person name="Verkhozina A."/>
            <person name="Kuznetsova I."/>
            <person name="Andronov E."/>
            <person name="Puhalsky J."/>
            <person name="Tikhonovich I."/>
        </authorList>
    </citation>
    <scope>NUCLEOTIDE SEQUENCE [LARGE SCALE GENOMIC DNA]</scope>
    <source>
        <strain evidence="1 2">Opo-235</strain>
    </source>
</reference>
<evidence type="ECO:0000313" key="2">
    <source>
        <dbReference type="Proteomes" id="UP000275436"/>
    </source>
</evidence>
<gene>
    <name evidence="1" type="ORF">DNR46_34590</name>
</gene>
<proteinExistence type="predicted"/>